<dbReference type="SMART" id="SM00336">
    <property type="entry name" value="BBOX"/>
    <property type="match status" value="1"/>
</dbReference>
<keyword evidence="7" id="KW-0175">Coiled coil</keyword>
<dbReference type="Gene3D" id="4.10.830.40">
    <property type="match status" value="1"/>
</dbReference>
<dbReference type="PANTHER" id="PTHR25465">
    <property type="entry name" value="B-BOX DOMAIN CONTAINING"/>
    <property type="match status" value="1"/>
</dbReference>
<dbReference type="Pfam" id="PF00643">
    <property type="entry name" value="zf-B_box"/>
    <property type="match status" value="1"/>
</dbReference>
<dbReference type="CDD" id="cd13733">
    <property type="entry name" value="SPRY_PRY_C-I_1"/>
    <property type="match status" value="1"/>
</dbReference>
<dbReference type="InterPro" id="IPR000315">
    <property type="entry name" value="Znf_B-box"/>
</dbReference>
<keyword evidence="3 6" id="KW-0863">Zinc-finger</keyword>
<evidence type="ECO:0000256" key="1">
    <source>
        <dbReference type="ARBA" id="ARBA00022588"/>
    </source>
</evidence>
<evidence type="ECO:0000256" key="3">
    <source>
        <dbReference type="ARBA" id="ARBA00022771"/>
    </source>
</evidence>
<feature type="domain" description="B box-type" evidence="9">
    <location>
        <begin position="137"/>
        <end position="177"/>
    </location>
</feature>
<organism evidence="11 12">
    <name type="scientific">Mugilogobius chulae</name>
    <name type="common">yellowstripe goby</name>
    <dbReference type="NCBI Taxonomy" id="88201"/>
    <lineage>
        <taxon>Eukaryota</taxon>
        <taxon>Metazoa</taxon>
        <taxon>Chordata</taxon>
        <taxon>Craniata</taxon>
        <taxon>Vertebrata</taxon>
        <taxon>Euteleostomi</taxon>
        <taxon>Actinopterygii</taxon>
        <taxon>Neopterygii</taxon>
        <taxon>Teleostei</taxon>
        <taxon>Neoteleostei</taxon>
        <taxon>Acanthomorphata</taxon>
        <taxon>Gobiaria</taxon>
        <taxon>Gobiiformes</taxon>
        <taxon>Gobioidei</taxon>
        <taxon>Gobiidae</taxon>
        <taxon>Gobionellinae</taxon>
        <taxon>Mugilogobius</taxon>
    </lineage>
</organism>
<dbReference type="CDD" id="cd19802">
    <property type="entry name" value="Bbox1_TRIM8-like"/>
    <property type="match status" value="1"/>
</dbReference>
<dbReference type="FunFam" id="2.60.120.920:FF:000004">
    <property type="entry name" value="Butyrophilin subfamily 1 member A1"/>
    <property type="match status" value="1"/>
</dbReference>
<feature type="coiled-coil region" evidence="7">
    <location>
        <begin position="250"/>
        <end position="284"/>
    </location>
</feature>
<dbReference type="PROSITE" id="PS50089">
    <property type="entry name" value="ZF_RING_2"/>
    <property type="match status" value="1"/>
</dbReference>
<evidence type="ECO:0000259" key="8">
    <source>
        <dbReference type="PROSITE" id="PS50089"/>
    </source>
</evidence>
<dbReference type="SUPFAM" id="SSF57845">
    <property type="entry name" value="B-box zinc-binding domain"/>
    <property type="match status" value="1"/>
</dbReference>
<dbReference type="InterPro" id="IPR058030">
    <property type="entry name" value="TRIM8/14/16/25/29/45/65_CC"/>
</dbReference>
<sequence>MTATVHSEDFHCSICLDLFKDPVTTPCGHTFCNTCITDNWNVNISYLCPLCKESFYSKPSLKTNTLILEMVAKIQSSLKALAGAGDVSCDVCPEPKKLKALKSCLDCGASYCQSHLEGHHTVPGLKRHELIGPVHNLQERVCSKHDQPLKMFCQTDQSYLCVTCSVSDHSNHKIVTLQEECKNKKFSLVATYQKIQNLVKQRWEKIQEIQCHMEFSERVSVGEIDGAQQTITALIEFVNGSLNQFIEAIYKNQRQTSKQAQDLVQKLQQEITELEKRNTEVEKLLASEDYFHLLHNCSSLPSVPIVMDCSSLSLKVESSKGKAAQLLSELKELISVQINRNILERVQQFEVDVTLDPNTAHANLTLSDDLKQVHHTDERKTCSDNTERFSHCTGVLGKQTITSNGFYFQVQVSGKTEWDIGVALESVSRKGSVHLNPVNGYWSIGMRGESKYYACTGARLLLKSAPLKVGVFVDYQKGQVDFYDVHTADLIHSFSSCNFTQKLQPFLSPGYSHSGINSSPLVLMSVEDLCSLPKKRKQ</sequence>
<evidence type="ECO:0000256" key="4">
    <source>
        <dbReference type="ARBA" id="ARBA00022833"/>
    </source>
</evidence>
<dbReference type="Pfam" id="PF13765">
    <property type="entry name" value="PRY"/>
    <property type="match status" value="1"/>
</dbReference>
<reference evidence="12" key="1">
    <citation type="submission" date="2024-04" db="EMBL/GenBank/DDBJ databases">
        <title>Salinicola lusitanus LLJ914,a marine bacterium isolated from the Okinawa Trough.</title>
        <authorList>
            <person name="Li J."/>
        </authorList>
    </citation>
    <scope>NUCLEOTIDE SEQUENCE [LARGE SCALE GENOMIC DNA]</scope>
</reference>
<dbReference type="Pfam" id="PF00622">
    <property type="entry name" value="SPRY"/>
    <property type="match status" value="1"/>
</dbReference>
<dbReference type="Gene3D" id="3.30.160.60">
    <property type="entry name" value="Classic Zinc Finger"/>
    <property type="match status" value="1"/>
</dbReference>
<dbReference type="PANTHER" id="PTHR25465:SF32">
    <property type="entry name" value="BLOODTHIRSTY-RELATED GENE FAMILY, MEMBER 16 ISOFORM X1-RELATED"/>
    <property type="match status" value="1"/>
</dbReference>
<dbReference type="GO" id="GO:0005737">
    <property type="term" value="C:cytoplasm"/>
    <property type="evidence" value="ECO:0007669"/>
    <property type="project" value="UniProtKB-ARBA"/>
</dbReference>
<dbReference type="Gene3D" id="2.60.120.920">
    <property type="match status" value="1"/>
</dbReference>
<dbReference type="SUPFAM" id="SSF57850">
    <property type="entry name" value="RING/U-box"/>
    <property type="match status" value="1"/>
</dbReference>
<dbReference type="InterPro" id="IPR013083">
    <property type="entry name" value="Znf_RING/FYVE/PHD"/>
</dbReference>
<feature type="domain" description="B30.2/SPRY" evidence="10">
    <location>
        <begin position="333"/>
        <end position="528"/>
    </location>
</feature>
<gene>
    <name evidence="11" type="ORF">WMY93_022303</name>
</gene>
<dbReference type="Pfam" id="PF13445">
    <property type="entry name" value="zf-RING_UBOX"/>
    <property type="match status" value="1"/>
</dbReference>
<dbReference type="InterPro" id="IPR001841">
    <property type="entry name" value="Znf_RING"/>
</dbReference>
<dbReference type="SUPFAM" id="SSF49899">
    <property type="entry name" value="Concanavalin A-like lectins/glucanases"/>
    <property type="match status" value="1"/>
</dbReference>
<keyword evidence="12" id="KW-1185">Reference proteome</keyword>
<dbReference type="SMART" id="SM00184">
    <property type="entry name" value="RING"/>
    <property type="match status" value="1"/>
</dbReference>
<dbReference type="Proteomes" id="UP001460270">
    <property type="component" value="Unassembled WGS sequence"/>
</dbReference>
<dbReference type="CDD" id="cd19769">
    <property type="entry name" value="Bbox2_TRIM16-like"/>
    <property type="match status" value="1"/>
</dbReference>
<evidence type="ECO:0000259" key="9">
    <source>
        <dbReference type="PROSITE" id="PS50119"/>
    </source>
</evidence>
<dbReference type="InterPro" id="IPR051051">
    <property type="entry name" value="E3_ubiq-ligase_TRIM/RNF"/>
</dbReference>
<evidence type="ECO:0000259" key="10">
    <source>
        <dbReference type="PROSITE" id="PS50188"/>
    </source>
</evidence>
<dbReference type="GO" id="GO:0008270">
    <property type="term" value="F:zinc ion binding"/>
    <property type="evidence" value="ECO:0007669"/>
    <property type="project" value="UniProtKB-KW"/>
</dbReference>
<dbReference type="SMART" id="SM00589">
    <property type="entry name" value="PRY"/>
    <property type="match status" value="1"/>
</dbReference>
<accession>A0AAW0NDN2</accession>
<keyword evidence="1" id="KW-0399">Innate immunity</keyword>
<dbReference type="InterPro" id="IPR027370">
    <property type="entry name" value="Znf-RING_euk"/>
</dbReference>
<dbReference type="Gene3D" id="3.30.40.10">
    <property type="entry name" value="Zinc/RING finger domain, C3HC4 (zinc finger)"/>
    <property type="match status" value="1"/>
</dbReference>
<dbReference type="InterPro" id="IPR001870">
    <property type="entry name" value="B30.2/SPRY"/>
</dbReference>
<dbReference type="PROSITE" id="PS50119">
    <property type="entry name" value="ZF_BBOX"/>
    <property type="match status" value="1"/>
</dbReference>
<protein>
    <submittedName>
        <fullName evidence="11">Uncharacterized protein</fullName>
    </submittedName>
</protein>
<evidence type="ECO:0000256" key="5">
    <source>
        <dbReference type="ARBA" id="ARBA00022859"/>
    </source>
</evidence>
<dbReference type="Pfam" id="PF25600">
    <property type="entry name" value="TRIM_CC"/>
    <property type="match status" value="1"/>
</dbReference>
<dbReference type="GO" id="GO:0045087">
    <property type="term" value="P:innate immune response"/>
    <property type="evidence" value="ECO:0007669"/>
    <property type="project" value="UniProtKB-KW"/>
</dbReference>
<dbReference type="InterPro" id="IPR006574">
    <property type="entry name" value="PRY"/>
</dbReference>
<evidence type="ECO:0000256" key="6">
    <source>
        <dbReference type="PROSITE-ProRule" id="PRU00024"/>
    </source>
</evidence>
<keyword evidence="2" id="KW-0479">Metal-binding</keyword>
<keyword evidence="5" id="KW-0391">Immunity</keyword>
<dbReference type="PRINTS" id="PR01407">
    <property type="entry name" value="BUTYPHLNCDUF"/>
</dbReference>
<name>A0AAW0NDN2_9GOBI</name>
<dbReference type="PROSITE" id="PS00518">
    <property type="entry name" value="ZF_RING_1"/>
    <property type="match status" value="1"/>
</dbReference>
<evidence type="ECO:0000313" key="12">
    <source>
        <dbReference type="Proteomes" id="UP001460270"/>
    </source>
</evidence>
<dbReference type="InterPro" id="IPR013320">
    <property type="entry name" value="ConA-like_dom_sf"/>
</dbReference>
<dbReference type="InterPro" id="IPR043136">
    <property type="entry name" value="B30.2/SPRY_sf"/>
</dbReference>
<dbReference type="InterPro" id="IPR003877">
    <property type="entry name" value="SPRY_dom"/>
</dbReference>
<evidence type="ECO:0000256" key="7">
    <source>
        <dbReference type="SAM" id="Coils"/>
    </source>
</evidence>
<dbReference type="AlphaFoldDB" id="A0AAW0NDN2"/>
<dbReference type="PROSITE" id="PS50188">
    <property type="entry name" value="B302_SPRY"/>
    <property type="match status" value="1"/>
</dbReference>
<feature type="domain" description="RING-type" evidence="8">
    <location>
        <begin position="12"/>
        <end position="52"/>
    </location>
</feature>
<dbReference type="InterPro" id="IPR017907">
    <property type="entry name" value="Znf_RING_CS"/>
</dbReference>
<dbReference type="SMART" id="SM00449">
    <property type="entry name" value="SPRY"/>
    <property type="match status" value="1"/>
</dbReference>
<evidence type="ECO:0000256" key="2">
    <source>
        <dbReference type="ARBA" id="ARBA00022723"/>
    </source>
</evidence>
<keyword evidence="4" id="KW-0862">Zinc</keyword>
<comment type="caution">
    <text evidence="11">The sequence shown here is derived from an EMBL/GenBank/DDBJ whole genome shotgun (WGS) entry which is preliminary data.</text>
</comment>
<evidence type="ECO:0000313" key="11">
    <source>
        <dbReference type="EMBL" id="KAK7893151.1"/>
    </source>
</evidence>
<dbReference type="EMBL" id="JBBPFD010000016">
    <property type="protein sequence ID" value="KAK7893151.1"/>
    <property type="molecule type" value="Genomic_DNA"/>
</dbReference>
<proteinExistence type="predicted"/>
<dbReference type="InterPro" id="IPR003879">
    <property type="entry name" value="Butyrophylin_SPRY"/>
</dbReference>